<dbReference type="Proteomes" id="UP000886384">
    <property type="component" value="Unassembled WGS sequence"/>
</dbReference>
<protein>
    <submittedName>
        <fullName evidence="1">Uncharacterized protein</fullName>
    </submittedName>
</protein>
<dbReference type="AlphaFoldDB" id="A0A7C1ZN93"/>
<accession>A0A7C1ZN93</accession>
<sequence length="97" mass="10769">MSPKNNIHSQHLLTLIGQQVIYHQQQCVIIEVLDDKELVLQALEQDQNIQANQYGEGHRNVPVIYTLPAFDAEGNLHAELIAAGLADLLSQQASDLD</sequence>
<proteinExistence type="predicted"/>
<reference evidence="1" key="1">
    <citation type="journal article" date="2020" name="mSystems">
        <title>Genome- and Community-Level Interaction Insights into Carbon Utilization and Element Cycling Functions of Hydrothermarchaeota in Hydrothermal Sediment.</title>
        <authorList>
            <person name="Zhou Z."/>
            <person name="Liu Y."/>
            <person name="Xu W."/>
            <person name="Pan J."/>
            <person name="Luo Z.H."/>
            <person name="Li M."/>
        </authorList>
    </citation>
    <scope>NUCLEOTIDE SEQUENCE [LARGE SCALE GENOMIC DNA]</scope>
    <source>
        <strain evidence="1">HyVt-380</strain>
    </source>
</reference>
<gene>
    <name evidence="1" type="ORF">ENI26_00535</name>
</gene>
<evidence type="ECO:0000313" key="1">
    <source>
        <dbReference type="EMBL" id="HEC72843.1"/>
    </source>
</evidence>
<comment type="caution">
    <text evidence="1">The sequence shown here is derived from an EMBL/GenBank/DDBJ whole genome shotgun (WGS) entry which is preliminary data.</text>
</comment>
<dbReference type="EMBL" id="DRHY01000016">
    <property type="protein sequence ID" value="HEC72843.1"/>
    <property type="molecule type" value="Genomic_DNA"/>
</dbReference>
<name>A0A7C1ZN93_9GAMM</name>
<organism evidence="1">
    <name type="scientific">Methylophaga aminisulfidivorans</name>
    <dbReference type="NCBI Taxonomy" id="230105"/>
    <lineage>
        <taxon>Bacteria</taxon>
        <taxon>Pseudomonadati</taxon>
        <taxon>Pseudomonadota</taxon>
        <taxon>Gammaproteobacteria</taxon>
        <taxon>Thiotrichales</taxon>
        <taxon>Piscirickettsiaceae</taxon>
        <taxon>Methylophaga</taxon>
    </lineage>
</organism>